<dbReference type="PANTHER" id="PTHR45640">
    <property type="entry name" value="HEAT SHOCK PROTEIN HSP-12.2-RELATED"/>
    <property type="match status" value="1"/>
</dbReference>
<evidence type="ECO:0008006" key="4">
    <source>
        <dbReference type="Google" id="ProtNLM"/>
    </source>
</evidence>
<dbReference type="GO" id="GO:0005634">
    <property type="term" value="C:nucleus"/>
    <property type="evidence" value="ECO:0007669"/>
    <property type="project" value="TreeGrafter"/>
</dbReference>
<protein>
    <recommendedName>
        <fullName evidence="4">SHSP domain-containing protein</fullName>
    </recommendedName>
</protein>
<sequence>MYDPGALGIIRIQLDDGDGDDDIGFRDYHNASDGSPGGCGDIQPEGSSNGHVVYNGNSGNSRYHSQSDMRGGSNHVTRVPNNTVYIKESSRRDRYNDPSDTVKVVYHRDGGSYDQPLEGATFGYRDGGQEGNSMRVGGTKVSYHHGDRRHYDEYSTGRGYDAARHDTAGRGRGRGDRQRRDKRFLQDVQHELEEQREEWRYEVERLLAKGEMHAAPSTAGASNLGTNSYVDTSGNVPTFTAFIDVREFSPRNVSVHLDRITNKVIVKAVEATGLGAVTKTFTHKVSMPRFADEQRLTSRMNKHGMLKIEVPLLYYFPQASPTSGVKMPKSFVYQVTEDRKLVISATRRATDVAGRACSKTRRLKEYTLPVFADVDTITSRLSKDGRLQVNVPLRQRRVTSRRQ</sequence>
<proteinExistence type="predicted"/>
<dbReference type="AlphaFoldDB" id="A0AAD9UDE0"/>
<dbReference type="InterPro" id="IPR008978">
    <property type="entry name" value="HSP20-like_chaperone"/>
</dbReference>
<accession>A0AAD9UDE0</accession>
<feature type="region of interest" description="Disordered" evidence="1">
    <location>
        <begin position="26"/>
        <end position="78"/>
    </location>
</feature>
<feature type="compositionally biased region" description="Polar residues" evidence="1">
    <location>
        <begin position="45"/>
        <end position="78"/>
    </location>
</feature>
<dbReference type="GO" id="GO:0009408">
    <property type="term" value="P:response to heat"/>
    <property type="evidence" value="ECO:0007669"/>
    <property type="project" value="TreeGrafter"/>
</dbReference>
<feature type="region of interest" description="Disordered" evidence="1">
    <location>
        <begin position="149"/>
        <end position="181"/>
    </location>
</feature>
<dbReference type="Proteomes" id="UP001209878">
    <property type="component" value="Unassembled WGS sequence"/>
</dbReference>
<dbReference type="EMBL" id="JAODUO010000239">
    <property type="protein sequence ID" value="KAK2185342.1"/>
    <property type="molecule type" value="Genomic_DNA"/>
</dbReference>
<reference evidence="2" key="1">
    <citation type="journal article" date="2023" name="Mol. Biol. Evol.">
        <title>Third-Generation Sequencing Reveals the Adaptive Role of the Epigenome in Three Deep-Sea Polychaetes.</title>
        <authorList>
            <person name="Perez M."/>
            <person name="Aroh O."/>
            <person name="Sun Y."/>
            <person name="Lan Y."/>
            <person name="Juniper S.K."/>
            <person name="Young C.R."/>
            <person name="Angers B."/>
            <person name="Qian P.Y."/>
        </authorList>
    </citation>
    <scope>NUCLEOTIDE SEQUENCE</scope>
    <source>
        <strain evidence="2">R07B-5</strain>
    </source>
</reference>
<dbReference type="GO" id="GO:0051082">
    <property type="term" value="F:unfolded protein binding"/>
    <property type="evidence" value="ECO:0007669"/>
    <property type="project" value="TreeGrafter"/>
</dbReference>
<keyword evidence="3" id="KW-1185">Reference proteome</keyword>
<dbReference type="InterPro" id="IPR001436">
    <property type="entry name" value="Alpha-crystallin/sHSP_animal"/>
</dbReference>
<gene>
    <name evidence="2" type="ORF">NP493_239g00010</name>
</gene>
<dbReference type="GO" id="GO:0042026">
    <property type="term" value="P:protein refolding"/>
    <property type="evidence" value="ECO:0007669"/>
    <property type="project" value="TreeGrafter"/>
</dbReference>
<dbReference type="Gene3D" id="2.60.40.790">
    <property type="match status" value="2"/>
</dbReference>
<evidence type="ECO:0000313" key="3">
    <source>
        <dbReference type="Proteomes" id="UP001209878"/>
    </source>
</evidence>
<dbReference type="GO" id="GO:0005737">
    <property type="term" value="C:cytoplasm"/>
    <property type="evidence" value="ECO:0007669"/>
    <property type="project" value="TreeGrafter"/>
</dbReference>
<dbReference type="CDD" id="cd06526">
    <property type="entry name" value="metazoan_ACD"/>
    <property type="match status" value="1"/>
</dbReference>
<dbReference type="PANTHER" id="PTHR45640:SF26">
    <property type="entry name" value="RE23625P"/>
    <property type="match status" value="1"/>
</dbReference>
<name>A0AAD9UDE0_RIDPI</name>
<evidence type="ECO:0000256" key="1">
    <source>
        <dbReference type="SAM" id="MobiDB-lite"/>
    </source>
</evidence>
<evidence type="ECO:0000313" key="2">
    <source>
        <dbReference type="EMBL" id="KAK2185342.1"/>
    </source>
</evidence>
<organism evidence="2 3">
    <name type="scientific">Ridgeia piscesae</name>
    <name type="common">Tubeworm</name>
    <dbReference type="NCBI Taxonomy" id="27915"/>
    <lineage>
        <taxon>Eukaryota</taxon>
        <taxon>Metazoa</taxon>
        <taxon>Spiralia</taxon>
        <taxon>Lophotrochozoa</taxon>
        <taxon>Annelida</taxon>
        <taxon>Polychaeta</taxon>
        <taxon>Sedentaria</taxon>
        <taxon>Canalipalpata</taxon>
        <taxon>Sabellida</taxon>
        <taxon>Siboglinidae</taxon>
        <taxon>Ridgeia</taxon>
    </lineage>
</organism>
<comment type="caution">
    <text evidence="2">The sequence shown here is derived from an EMBL/GenBank/DDBJ whole genome shotgun (WGS) entry which is preliminary data.</text>
</comment>